<dbReference type="InterPro" id="IPR007921">
    <property type="entry name" value="CHAP_dom"/>
</dbReference>
<dbReference type="PROSITE" id="PS50911">
    <property type="entry name" value="CHAP"/>
    <property type="match status" value="1"/>
</dbReference>
<dbReference type="AlphaFoldDB" id="A0A1Y1YIB1"/>
<reference evidence="3 4" key="1">
    <citation type="submission" date="2016-07" db="EMBL/GenBank/DDBJ databases">
        <title>Pervasive Adenine N6-methylation of Active Genes in Fungi.</title>
        <authorList>
            <consortium name="DOE Joint Genome Institute"/>
            <person name="Mondo S.J."/>
            <person name="Dannebaum R.O."/>
            <person name="Kuo R.C."/>
            <person name="Labutti K."/>
            <person name="Haridas S."/>
            <person name="Kuo A."/>
            <person name="Salamov A."/>
            <person name="Ahrendt S.R."/>
            <person name="Lipzen A."/>
            <person name="Sullivan W."/>
            <person name="Andreopoulos W.B."/>
            <person name="Clum A."/>
            <person name="Lindquist E."/>
            <person name="Daum C."/>
            <person name="Ramamoorthy G.K."/>
            <person name="Gryganskyi A."/>
            <person name="Culley D."/>
            <person name="Magnuson J.K."/>
            <person name="James T.Y."/>
            <person name="O'Malley M.A."/>
            <person name="Stajich J.E."/>
            <person name="Spatafora J.W."/>
            <person name="Visel A."/>
            <person name="Grigoriev I.V."/>
        </authorList>
    </citation>
    <scope>NUCLEOTIDE SEQUENCE [LARGE SCALE GENOMIC DNA]</scope>
    <source>
        <strain evidence="3 4">CBS 931.73</strain>
    </source>
</reference>
<keyword evidence="1" id="KW-0732">Signal</keyword>
<comment type="caution">
    <text evidence="3">The sequence shown here is derived from an EMBL/GenBank/DDBJ whole genome shotgun (WGS) entry which is preliminary data.</text>
</comment>
<name>A0A1Y1YIB1_9FUNG</name>
<dbReference type="InParanoid" id="A0A1Y1YIB1"/>
<dbReference type="SUPFAM" id="SSF54001">
    <property type="entry name" value="Cysteine proteinases"/>
    <property type="match status" value="1"/>
</dbReference>
<protein>
    <recommendedName>
        <fullName evidence="2">Peptidase C51 domain-containing protein</fullName>
    </recommendedName>
</protein>
<dbReference type="Gene3D" id="3.90.1720.10">
    <property type="entry name" value="endopeptidase domain like (from Nostoc punctiforme)"/>
    <property type="match status" value="1"/>
</dbReference>
<accession>A0A1Y1YIB1</accession>
<keyword evidence="4" id="KW-1185">Reference proteome</keyword>
<dbReference type="Pfam" id="PF05257">
    <property type="entry name" value="CHAP"/>
    <property type="match status" value="1"/>
</dbReference>
<feature type="signal peptide" evidence="1">
    <location>
        <begin position="1"/>
        <end position="25"/>
    </location>
</feature>
<dbReference type="InterPro" id="IPR038765">
    <property type="entry name" value="Papain-like_cys_pep_sf"/>
</dbReference>
<organism evidence="3 4">
    <name type="scientific">Basidiobolus meristosporus CBS 931.73</name>
    <dbReference type="NCBI Taxonomy" id="1314790"/>
    <lineage>
        <taxon>Eukaryota</taxon>
        <taxon>Fungi</taxon>
        <taxon>Fungi incertae sedis</taxon>
        <taxon>Zoopagomycota</taxon>
        <taxon>Entomophthoromycotina</taxon>
        <taxon>Basidiobolomycetes</taxon>
        <taxon>Basidiobolales</taxon>
        <taxon>Basidiobolaceae</taxon>
        <taxon>Basidiobolus</taxon>
    </lineage>
</organism>
<gene>
    <name evidence="3" type="ORF">K493DRAFT_300257</name>
</gene>
<evidence type="ECO:0000259" key="2">
    <source>
        <dbReference type="PROSITE" id="PS50911"/>
    </source>
</evidence>
<dbReference type="EMBL" id="MCFE01000126">
    <property type="protein sequence ID" value="ORX97787.1"/>
    <property type="molecule type" value="Genomic_DNA"/>
</dbReference>
<feature type="chain" id="PRO_5013073247" description="Peptidase C51 domain-containing protein" evidence="1">
    <location>
        <begin position="26"/>
        <end position="179"/>
    </location>
</feature>
<evidence type="ECO:0000313" key="3">
    <source>
        <dbReference type="EMBL" id="ORX97787.1"/>
    </source>
</evidence>
<proteinExistence type="predicted"/>
<evidence type="ECO:0000313" key="4">
    <source>
        <dbReference type="Proteomes" id="UP000193498"/>
    </source>
</evidence>
<feature type="domain" description="Peptidase C51" evidence="2">
    <location>
        <begin position="45"/>
        <end position="177"/>
    </location>
</feature>
<sequence length="179" mass="19672">MVKLTSTLTYLFAAATAFLATSTEALPTQAVPSNSARLNQTEVSGTPSKLSNISVLASCSRQFRFNNGQCTDWADARYYELTCQHTQWWGDARTWPSSARNVNGWVVSSQPRVPSIIVIQPGYQGCGSTGHVAVVERINNDGSVYTSNWNYKFNGQGGTYTTSYGNFYTGNGVSFLWHQ</sequence>
<evidence type="ECO:0000256" key="1">
    <source>
        <dbReference type="SAM" id="SignalP"/>
    </source>
</evidence>
<dbReference type="Proteomes" id="UP000193498">
    <property type="component" value="Unassembled WGS sequence"/>
</dbReference>